<dbReference type="GO" id="GO:0047940">
    <property type="term" value="F:glucuronokinase activity"/>
    <property type="evidence" value="ECO:0007669"/>
    <property type="project" value="TreeGrafter"/>
</dbReference>
<keyword evidence="2" id="KW-1185">Reference proteome</keyword>
<dbReference type="PANTHER" id="PTHR38710">
    <property type="entry name" value="WITH PUTATIVE URIDYL PYROPHOSPHORYLASE-RELATED"/>
    <property type="match status" value="1"/>
</dbReference>
<reference evidence="1" key="2">
    <citation type="submission" date="2025-09" db="UniProtKB">
        <authorList>
            <consortium name="Ensembl"/>
        </authorList>
    </citation>
    <scope>IDENTIFICATION</scope>
</reference>
<dbReference type="Ensembl" id="ENSCCRT00000031612.2">
    <property type="protein sequence ID" value="ENSCCRP00000029139.2"/>
    <property type="gene ID" value="ENSCCRG00000015728.2"/>
</dbReference>
<dbReference type="AlphaFoldDB" id="A0A8C1B7M4"/>
<name>A0A8C1B7M4_CYPCA</name>
<protein>
    <submittedName>
        <fullName evidence="1">Uncharacterized protein</fullName>
    </submittedName>
</protein>
<reference evidence="1" key="1">
    <citation type="submission" date="2025-08" db="UniProtKB">
        <authorList>
            <consortium name="Ensembl"/>
        </authorList>
    </citation>
    <scope>IDENTIFICATION</scope>
</reference>
<dbReference type="PANTHER" id="PTHR38710:SF1">
    <property type="entry name" value="WITH PUTATIVE URIDYL PYROPHOSPHORYLASE-RELATED"/>
    <property type="match status" value="1"/>
</dbReference>
<sequence length="286" mass="32890">MLCADQNFDIAQVIRFFRSKNLLYYELDIYTGHQPNAKVMRFLEKPREGITASRLASVVFYCLRKESLQYIYEFLIQHPDVNDRTFGKFWEWLINEEKVPVYGMKLPTEFQLIGQVVGTNVALFWVCVLTHRVGLMGNLSDSFNGKTIAINFTNSGLQDLFRISQKEGYLGGLRLLQATCKKQNCMQNFTLKYDTNIPRAIVSATLKGLLKFYNITDNDLPKPIRANFILSVETDELLITAGLQDRVVQVSEDEFRMKRAFQEAGCVFCLIVPYLNHHDPSVQSQS</sequence>
<organism evidence="1 2">
    <name type="scientific">Cyprinus carpio carpio</name>
    <dbReference type="NCBI Taxonomy" id="630221"/>
    <lineage>
        <taxon>Eukaryota</taxon>
        <taxon>Metazoa</taxon>
        <taxon>Chordata</taxon>
        <taxon>Craniata</taxon>
        <taxon>Vertebrata</taxon>
        <taxon>Euteleostomi</taxon>
        <taxon>Actinopterygii</taxon>
        <taxon>Neopterygii</taxon>
        <taxon>Teleostei</taxon>
        <taxon>Ostariophysi</taxon>
        <taxon>Cypriniformes</taxon>
        <taxon>Cyprinidae</taxon>
        <taxon>Cyprininae</taxon>
        <taxon>Cyprinus</taxon>
    </lineage>
</organism>
<accession>A0A8C1B7M4</accession>
<dbReference type="Proteomes" id="UP001108240">
    <property type="component" value="Unplaced"/>
</dbReference>
<dbReference type="InterPro" id="IPR053034">
    <property type="entry name" value="Glucuronokinase-like"/>
</dbReference>
<dbReference type="OMA" id="EDEFRMK"/>
<evidence type="ECO:0000313" key="1">
    <source>
        <dbReference type="Ensembl" id="ENSCCRP00000029139.2"/>
    </source>
</evidence>
<proteinExistence type="predicted"/>
<evidence type="ECO:0000313" key="2">
    <source>
        <dbReference type="Proteomes" id="UP001108240"/>
    </source>
</evidence>